<dbReference type="PROSITE" id="PS51294">
    <property type="entry name" value="HTH_MYB"/>
    <property type="match status" value="3"/>
</dbReference>
<keyword evidence="2" id="KW-0238">DNA-binding</keyword>
<dbReference type="PANTHER" id="PTHR46621">
    <property type="entry name" value="SNRNA-ACTIVATING PROTEIN COMPLEX SUBUNIT 4"/>
    <property type="match status" value="1"/>
</dbReference>
<keyword evidence="4" id="KW-0539">Nucleus</keyword>
<dbReference type="EMBL" id="CAJJDO010000031">
    <property type="protein sequence ID" value="CAD8157814.1"/>
    <property type="molecule type" value="Genomic_DNA"/>
</dbReference>
<dbReference type="Pfam" id="PF13921">
    <property type="entry name" value="Myb_DNA-bind_6"/>
    <property type="match status" value="1"/>
</dbReference>
<dbReference type="PANTHER" id="PTHR46621:SF1">
    <property type="entry name" value="SNRNA-ACTIVATING PROTEIN COMPLEX SUBUNIT 4"/>
    <property type="match status" value="1"/>
</dbReference>
<evidence type="ECO:0000256" key="1">
    <source>
        <dbReference type="ARBA" id="ARBA00023015"/>
    </source>
</evidence>
<evidence type="ECO:0008006" key="9">
    <source>
        <dbReference type="Google" id="ProtNLM"/>
    </source>
</evidence>
<dbReference type="InterPro" id="IPR017930">
    <property type="entry name" value="Myb_dom"/>
</dbReference>
<dbReference type="GO" id="GO:0042795">
    <property type="term" value="P:snRNA transcription by RNA polymerase II"/>
    <property type="evidence" value="ECO:0007669"/>
    <property type="project" value="TreeGrafter"/>
</dbReference>
<evidence type="ECO:0000313" key="7">
    <source>
        <dbReference type="EMBL" id="CAD8157814.1"/>
    </source>
</evidence>
<feature type="domain" description="HTH myb-type" evidence="6">
    <location>
        <begin position="73"/>
        <end position="122"/>
    </location>
</feature>
<feature type="domain" description="Myb-like" evidence="5">
    <location>
        <begin position="73"/>
        <end position="123"/>
    </location>
</feature>
<sequence length="303" mass="36448">MKENTKNSSQASNIHSEHKIVSFPYIYKIQKNNYLKNELLGLYNQYFDIKFILYQNKTIMKDFIESRSIKSEEKNQQRDRWTHEEDKLLFQTVKKYGTSWFQVAQCFQNRNPNSCIQRWKRLKGRNKKNKQKWSQQEDNLLKSLVAVYGNQWNQISKNFKGKTNKQCMERYNNCLNPLVNKKPFTSEEDEIIYQNYISLGSKWSKIAMKLNGRTQNQVKNRFYSCILSSHLYLQNPYYTKLTPQQVKETLQKVRQEHKEKLLLENDNLHCKDFEQSQLNQFASESQSFQVEYEDEYSNFHTLA</sequence>
<feature type="domain" description="HTH myb-type" evidence="6">
    <location>
        <begin position="180"/>
        <end position="230"/>
    </location>
</feature>
<organism evidence="7 8">
    <name type="scientific">Paramecium pentaurelia</name>
    <dbReference type="NCBI Taxonomy" id="43138"/>
    <lineage>
        <taxon>Eukaryota</taxon>
        <taxon>Sar</taxon>
        <taxon>Alveolata</taxon>
        <taxon>Ciliophora</taxon>
        <taxon>Intramacronucleata</taxon>
        <taxon>Oligohymenophorea</taxon>
        <taxon>Peniculida</taxon>
        <taxon>Parameciidae</taxon>
        <taxon>Paramecium</taxon>
    </lineage>
</organism>
<protein>
    <recommendedName>
        <fullName evidence="9">Myb-like DNA-binding domain protein</fullName>
    </recommendedName>
</protein>
<name>A0A8S1U0H2_9CILI</name>
<dbReference type="SMART" id="SM00717">
    <property type="entry name" value="SANT"/>
    <property type="match status" value="3"/>
</dbReference>
<evidence type="ECO:0000256" key="2">
    <source>
        <dbReference type="ARBA" id="ARBA00023125"/>
    </source>
</evidence>
<dbReference type="GO" id="GO:0000978">
    <property type="term" value="F:RNA polymerase II cis-regulatory region sequence-specific DNA binding"/>
    <property type="evidence" value="ECO:0007669"/>
    <property type="project" value="TreeGrafter"/>
</dbReference>
<dbReference type="GO" id="GO:0001006">
    <property type="term" value="F:RNA polymerase III type 3 promoter sequence-specific DNA binding"/>
    <property type="evidence" value="ECO:0007669"/>
    <property type="project" value="TreeGrafter"/>
</dbReference>
<feature type="domain" description="Myb-like" evidence="5">
    <location>
        <begin position="125"/>
        <end position="175"/>
    </location>
</feature>
<evidence type="ECO:0000256" key="4">
    <source>
        <dbReference type="ARBA" id="ARBA00023242"/>
    </source>
</evidence>
<dbReference type="Pfam" id="PF00249">
    <property type="entry name" value="Myb_DNA-binding"/>
    <property type="match status" value="1"/>
</dbReference>
<dbReference type="GO" id="GO:0019185">
    <property type="term" value="C:snRNA-activating protein complex"/>
    <property type="evidence" value="ECO:0007669"/>
    <property type="project" value="TreeGrafter"/>
</dbReference>
<evidence type="ECO:0000256" key="3">
    <source>
        <dbReference type="ARBA" id="ARBA00023163"/>
    </source>
</evidence>
<feature type="domain" description="HTH myb-type" evidence="6">
    <location>
        <begin position="125"/>
        <end position="179"/>
    </location>
</feature>
<dbReference type="InterPro" id="IPR051575">
    <property type="entry name" value="Myb-like_DNA-bd"/>
</dbReference>
<comment type="caution">
    <text evidence="7">The sequence shown here is derived from an EMBL/GenBank/DDBJ whole genome shotgun (WGS) entry which is preliminary data.</text>
</comment>
<keyword evidence="1" id="KW-0805">Transcription regulation</keyword>
<keyword evidence="8" id="KW-1185">Reference proteome</keyword>
<dbReference type="OrthoDB" id="299388at2759"/>
<evidence type="ECO:0000313" key="8">
    <source>
        <dbReference type="Proteomes" id="UP000689195"/>
    </source>
</evidence>
<dbReference type="PROSITE" id="PS50090">
    <property type="entry name" value="MYB_LIKE"/>
    <property type="match status" value="3"/>
</dbReference>
<reference evidence="7" key="1">
    <citation type="submission" date="2021-01" db="EMBL/GenBank/DDBJ databases">
        <authorList>
            <consortium name="Genoscope - CEA"/>
            <person name="William W."/>
        </authorList>
    </citation>
    <scope>NUCLEOTIDE SEQUENCE</scope>
</reference>
<proteinExistence type="predicted"/>
<evidence type="ECO:0000259" key="6">
    <source>
        <dbReference type="PROSITE" id="PS51294"/>
    </source>
</evidence>
<gene>
    <name evidence="7" type="ORF">PPENT_87.1.T0310015</name>
</gene>
<dbReference type="InterPro" id="IPR001005">
    <property type="entry name" value="SANT/Myb"/>
</dbReference>
<dbReference type="CDD" id="cd00167">
    <property type="entry name" value="SANT"/>
    <property type="match status" value="3"/>
</dbReference>
<accession>A0A8S1U0H2</accession>
<dbReference type="Proteomes" id="UP000689195">
    <property type="component" value="Unassembled WGS sequence"/>
</dbReference>
<dbReference type="AlphaFoldDB" id="A0A8S1U0H2"/>
<evidence type="ECO:0000259" key="5">
    <source>
        <dbReference type="PROSITE" id="PS50090"/>
    </source>
</evidence>
<feature type="domain" description="Myb-like" evidence="5">
    <location>
        <begin position="176"/>
        <end position="226"/>
    </location>
</feature>
<dbReference type="GO" id="GO:0042796">
    <property type="term" value="P:snRNA transcription by RNA polymerase III"/>
    <property type="evidence" value="ECO:0007669"/>
    <property type="project" value="TreeGrafter"/>
</dbReference>
<keyword evidence="3" id="KW-0804">Transcription</keyword>